<feature type="DNA-binding region" description="HMG box" evidence="3">
    <location>
        <begin position="122"/>
        <end position="188"/>
    </location>
</feature>
<dbReference type="EMBL" id="MU001677">
    <property type="protein sequence ID" value="KAF2458711.1"/>
    <property type="molecule type" value="Genomic_DNA"/>
</dbReference>
<evidence type="ECO:0000256" key="3">
    <source>
        <dbReference type="PROSITE-ProRule" id="PRU00267"/>
    </source>
</evidence>
<dbReference type="PANTHER" id="PTHR46040:SF3">
    <property type="entry name" value="HIGH MOBILITY GROUP PROTEIN 2"/>
    <property type="match status" value="1"/>
</dbReference>
<name>A0A6A6P3Y7_9PEZI</name>
<sequence>MASQALVDDLSRLGLAHYVDTLHQHGFSSWRALLGITESDFQKMGFKLGHRRLLQREISKFRSVPSSPSLVNRGYSGDESMLQTDSAAQDETSQFSTQTDQNKDGQAKRRYRRHPKPDPNAPKRPKTGYVNFADHLRTDPTISSMPFADITKEVGRRWRELPQAEKLEWERKAAQAMQIYEFQMEAYRRTDQFKEYQNYLEDFRQQHSQTIRIKNDSSSGPSRQFISPDAPFPHKAALEHSQVDPLQTRNEESLDLTISTALDDLSHLRQRLLKEGGGICSQARPPPENAIRQRLHNFLESSGALVFVMSHEEVESMLYEIYRQGTPAGTFTFAEVMSLAAVGGRYGIDSIAEQSKISWCGSALTDVDEAMVKANYLRGMRLLLIVSFFCLLENDLVARHLITAGLQIARQKLPALEGDLEQKERDNWKKVYRSLMFVDGWLSYTLGYPSRISWEDTSYACSDSQAIPASIEDAVHWQVSQIGLVCVDIHKTFECTKRVTTDTVLYLSQRLAAWQDDLPPFMQLGNFANQTPPGSDLSDSRNRTILKVHMLYLGAVMLLYRNILLLSVELPGSAVKEPRSNATLSMPVEAIQKCRVECVFAARQIAQVQKLLHLDVYICHCCWILLYWLSSACSVLLFGISEKLARGDYDGILDEDFSATQICLGILEQCSADPAATKSFANLSPLHSRLFAIRTELCRIKMIALDPSIRAYAHSSEAMGPAMFGTSPVSLPNTSPQAVSIDHLLESPREQMSTKDGDSEFKAELKGISNRLLELLHDPFDRKDSLSEEETGKVRMSDGNYLVFWWQ</sequence>
<accession>A0A6A6P3Y7</accession>
<proteinExistence type="predicted"/>
<reference evidence="6" key="1">
    <citation type="journal article" date="2020" name="Stud. Mycol.">
        <title>101 Dothideomycetes genomes: a test case for predicting lifestyles and emergence of pathogens.</title>
        <authorList>
            <person name="Haridas S."/>
            <person name="Albert R."/>
            <person name="Binder M."/>
            <person name="Bloem J."/>
            <person name="Labutti K."/>
            <person name="Salamov A."/>
            <person name="Andreopoulos B."/>
            <person name="Baker S."/>
            <person name="Barry K."/>
            <person name="Bills G."/>
            <person name="Bluhm B."/>
            <person name="Cannon C."/>
            <person name="Castanera R."/>
            <person name="Culley D."/>
            <person name="Daum C."/>
            <person name="Ezra D."/>
            <person name="Gonzalez J."/>
            <person name="Henrissat B."/>
            <person name="Kuo A."/>
            <person name="Liang C."/>
            <person name="Lipzen A."/>
            <person name="Lutzoni F."/>
            <person name="Magnuson J."/>
            <person name="Mondo S."/>
            <person name="Nolan M."/>
            <person name="Ohm R."/>
            <person name="Pangilinan J."/>
            <person name="Park H.-J."/>
            <person name="Ramirez L."/>
            <person name="Alfaro M."/>
            <person name="Sun H."/>
            <person name="Tritt A."/>
            <person name="Yoshinaga Y."/>
            <person name="Zwiers L.-H."/>
            <person name="Turgeon B."/>
            <person name="Goodwin S."/>
            <person name="Spatafora J."/>
            <person name="Crous P."/>
            <person name="Grigoriev I."/>
        </authorList>
    </citation>
    <scope>NUCLEOTIDE SEQUENCE</scope>
    <source>
        <strain evidence="6">ATCC 16933</strain>
    </source>
</reference>
<evidence type="ECO:0000313" key="6">
    <source>
        <dbReference type="EMBL" id="KAF2458711.1"/>
    </source>
</evidence>
<feature type="region of interest" description="Disordered" evidence="4">
    <location>
        <begin position="64"/>
        <end position="128"/>
    </location>
</feature>
<keyword evidence="1 3" id="KW-0238">DNA-binding</keyword>
<dbReference type="Gene3D" id="1.10.150.50">
    <property type="entry name" value="Transcription Factor, Ets-1"/>
    <property type="match status" value="1"/>
</dbReference>
<dbReference type="SUPFAM" id="SSF47769">
    <property type="entry name" value="SAM/Pointed domain"/>
    <property type="match status" value="1"/>
</dbReference>
<dbReference type="Proteomes" id="UP000799766">
    <property type="component" value="Unassembled WGS sequence"/>
</dbReference>
<dbReference type="GO" id="GO:0005634">
    <property type="term" value="C:nucleus"/>
    <property type="evidence" value="ECO:0007669"/>
    <property type="project" value="UniProtKB-UniRule"/>
</dbReference>
<dbReference type="Gene3D" id="1.10.30.10">
    <property type="entry name" value="High mobility group box domain"/>
    <property type="match status" value="1"/>
</dbReference>
<dbReference type="InterPro" id="IPR036910">
    <property type="entry name" value="HMG_box_dom_sf"/>
</dbReference>
<dbReference type="SUPFAM" id="SSF47095">
    <property type="entry name" value="HMG-box"/>
    <property type="match status" value="1"/>
</dbReference>
<dbReference type="InterPro" id="IPR009071">
    <property type="entry name" value="HMG_box_dom"/>
</dbReference>
<dbReference type="GO" id="GO:0003677">
    <property type="term" value="F:DNA binding"/>
    <property type="evidence" value="ECO:0007669"/>
    <property type="project" value="UniProtKB-UniRule"/>
</dbReference>
<keyword evidence="7" id="KW-1185">Reference proteome</keyword>
<dbReference type="CDD" id="cd12148">
    <property type="entry name" value="fungal_TF_MHR"/>
    <property type="match status" value="1"/>
</dbReference>
<keyword evidence="2 3" id="KW-0539">Nucleus</keyword>
<dbReference type="OrthoDB" id="1919336at2759"/>
<protein>
    <recommendedName>
        <fullName evidence="5">HMG box domain-containing protein</fullName>
    </recommendedName>
</protein>
<dbReference type="Pfam" id="PF00536">
    <property type="entry name" value="SAM_1"/>
    <property type="match status" value="1"/>
</dbReference>
<dbReference type="PROSITE" id="PS50118">
    <property type="entry name" value="HMG_BOX_2"/>
    <property type="match status" value="1"/>
</dbReference>
<evidence type="ECO:0000256" key="4">
    <source>
        <dbReference type="SAM" id="MobiDB-lite"/>
    </source>
</evidence>
<organism evidence="6 7">
    <name type="scientific">Lineolata rhizophorae</name>
    <dbReference type="NCBI Taxonomy" id="578093"/>
    <lineage>
        <taxon>Eukaryota</taxon>
        <taxon>Fungi</taxon>
        <taxon>Dikarya</taxon>
        <taxon>Ascomycota</taxon>
        <taxon>Pezizomycotina</taxon>
        <taxon>Dothideomycetes</taxon>
        <taxon>Dothideomycetes incertae sedis</taxon>
        <taxon>Lineolatales</taxon>
        <taxon>Lineolataceae</taxon>
        <taxon>Lineolata</taxon>
    </lineage>
</organism>
<feature type="domain" description="HMG box" evidence="5">
    <location>
        <begin position="122"/>
        <end position="188"/>
    </location>
</feature>
<dbReference type="InterPro" id="IPR013761">
    <property type="entry name" value="SAM/pointed_sf"/>
</dbReference>
<dbReference type="SMART" id="SM00398">
    <property type="entry name" value="HMG"/>
    <property type="match status" value="1"/>
</dbReference>
<gene>
    <name evidence="6" type="ORF">BDY21DRAFT_341103</name>
</gene>
<dbReference type="CDD" id="cd09487">
    <property type="entry name" value="SAM_superfamily"/>
    <property type="match status" value="1"/>
</dbReference>
<feature type="compositionally biased region" description="Polar residues" evidence="4">
    <location>
        <begin position="81"/>
        <end position="100"/>
    </location>
</feature>
<evidence type="ECO:0000313" key="7">
    <source>
        <dbReference type="Proteomes" id="UP000799766"/>
    </source>
</evidence>
<dbReference type="AlphaFoldDB" id="A0A6A6P3Y7"/>
<evidence type="ECO:0000259" key="5">
    <source>
        <dbReference type="PROSITE" id="PS50118"/>
    </source>
</evidence>
<dbReference type="PANTHER" id="PTHR46040">
    <property type="entry name" value="HIGH MOBILITY GROUP PROTEIN 2"/>
    <property type="match status" value="1"/>
</dbReference>
<evidence type="ECO:0000256" key="2">
    <source>
        <dbReference type="ARBA" id="ARBA00023242"/>
    </source>
</evidence>
<dbReference type="GO" id="GO:0010468">
    <property type="term" value="P:regulation of gene expression"/>
    <property type="evidence" value="ECO:0007669"/>
    <property type="project" value="TreeGrafter"/>
</dbReference>
<dbReference type="Pfam" id="PF00505">
    <property type="entry name" value="HMG_box"/>
    <property type="match status" value="1"/>
</dbReference>
<dbReference type="InterPro" id="IPR051965">
    <property type="entry name" value="ChromReg_NeuronalGeneExpr"/>
</dbReference>
<evidence type="ECO:0000256" key="1">
    <source>
        <dbReference type="ARBA" id="ARBA00023125"/>
    </source>
</evidence>
<dbReference type="InterPro" id="IPR001660">
    <property type="entry name" value="SAM"/>
</dbReference>